<dbReference type="EMBL" id="VNHU01000009">
    <property type="protein sequence ID" value="TYP71464.1"/>
    <property type="molecule type" value="Genomic_DNA"/>
</dbReference>
<dbReference type="Proteomes" id="UP000324376">
    <property type="component" value="Unassembled WGS sequence"/>
</dbReference>
<dbReference type="GO" id="GO:0016872">
    <property type="term" value="F:intramolecular lyase activity"/>
    <property type="evidence" value="ECO:0007669"/>
    <property type="project" value="InterPro"/>
</dbReference>
<keyword evidence="2" id="KW-0413">Isomerase</keyword>
<evidence type="ECO:0000313" key="3">
    <source>
        <dbReference type="Proteomes" id="UP000324376"/>
    </source>
</evidence>
<feature type="domain" description="Chalcone isomerase" evidence="1">
    <location>
        <begin position="51"/>
        <end position="208"/>
    </location>
</feature>
<protein>
    <submittedName>
        <fullName evidence="2">Chalcone isomerase-like protein</fullName>
    </submittedName>
</protein>
<name>A0A5S5BWT2_9FLAO</name>
<sequence length="210" mass="23691">MYKSYIFAGSKFYFNTPDKLKYSMRKITLLIVALVSLSSATAQIRIGKAILPYEETRGDVTLKLNGAGMREMLWIDLYAGGLYLQNKNKDPKAILDLDETMSIKLNIVSGFVTQSKMIKAVQDGFEKATFGNTKPLEERINKFINFFNEPIVKNDIFDIVYVKDVGVKAYKNGKELGLVEGRDFKYALFKIWLGDEPASQGIKDGMLGLQ</sequence>
<dbReference type="Pfam" id="PF16036">
    <property type="entry name" value="Chalcone_3"/>
    <property type="match status" value="1"/>
</dbReference>
<evidence type="ECO:0000259" key="1">
    <source>
        <dbReference type="Pfam" id="PF16036"/>
    </source>
</evidence>
<gene>
    <name evidence="2" type="ORF">BD809_10946</name>
</gene>
<dbReference type="Gene3D" id="3.50.70.10">
    <property type="match status" value="1"/>
</dbReference>
<dbReference type="AlphaFoldDB" id="A0A5S5BWT2"/>
<dbReference type="InterPro" id="IPR016087">
    <property type="entry name" value="Chalcone_isomerase"/>
</dbReference>
<accession>A0A5S5BWT2</accession>
<evidence type="ECO:0000313" key="2">
    <source>
        <dbReference type="EMBL" id="TYP71464.1"/>
    </source>
</evidence>
<proteinExistence type="predicted"/>
<comment type="caution">
    <text evidence="2">The sequence shown here is derived from an EMBL/GenBank/DDBJ whole genome shotgun (WGS) entry which is preliminary data.</text>
</comment>
<keyword evidence="3" id="KW-1185">Reference proteome</keyword>
<organism evidence="2 3">
    <name type="scientific">Aquimarina intermedia</name>
    <dbReference type="NCBI Taxonomy" id="350814"/>
    <lineage>
        <taxon>Bacteria</taxon>
        <taxon>Pseudomonadati</taxon>
        <taxon>Bacteroidota</taxon>
        <taxon>Flavobacteriia</taxon>
        <taxon>Flavobacteriales</taxon>
        <taxon>Flavobacteriaceae</taxon>
        <taxon>Aquimarina</taxon>
    </lineage>
</organism>
<reference evidence="2 3" key="1">
    <citation type="submission" date="2019-07" db="EMBL/GenBank/DDBJ databases">
        <title>Genomic Encyclopedia of Archaeal and Bacterial Type Strains, Phase II (KMG-II): from individual species to whole genera.</title>
        <authorList>
            <person name="Goeker M."/>
        </authorList>
    </citation>
    <scope>NUCLEOTIDE SEQUENCE [LARGE SCALE GENOMIC DNA]</scope>
    <source>
        <strain evidence="2 3">DSM 17527</strain>
    </source>
</reference>
<dbReference type="SUPFAM" id="SSF54626">
    <property type="entry name" value="Chalcone isomerase"/>
    <property type="match status" value="1"/>
</dbReference>
<dbReference type="InterPro" id="IPR036298">
    <property type="entry name" value="Chalcone_isomerase_sf"/>
</dbReference>
<dbReference type="InterPro" id="IPR016088">
    <property type="entry name" value="Chalcone_isomerase_3-sand"/>
</dbReference>